<organism evidence="2 3">
    <name type="scientific">Hibiscus sabdariffa</name>
    <name type="common">roselle</name>
    <dbReference type="NCBI Taxonomy" id="183260"/>
    <lineage>
        <taxon>Eukaryota</taxon>
        <taxon>Viridiplantae</taxon>
        <taxon>Streptophyta</taxon>
        <taxon>Embryophyta</taxon>
        <taxon>Tracheophyta</taxon>
        <taxon>Spermatophyta</taxon>
        <taxon>Magnoliopsida</taxon>
        <taxon>eudicotyledons</taxon>
        <taxon>Gunneridae</taxon>
        <taxon>Pentapetalae</taxon>
        <taxon>rosids</taxon>
        <taxon>malvids</taxon>
        <taxon>Malvales</taxon>
        <taxon>Malvaceae</taxon>
        <taxon>Malvoideae</taxon>
        <taxon>Hibiscus</taxon>
    </lineage>
</organism>
<dbReference type="EMBL" id="JBBPBN010000692">
    <property type="protein sequence ID" value="KAK8483202.1"/>
    <property type="molecule type" value="Genomic_DNA"/>
</dbReference>
<sequence length="102" mass="10973">MPCLVFLLLHGDVADGEKGDHQRGPSYADVEENNILVVDMAIIMSIDAVVSWFDLGVRVEINPLGLAWQGRVRTSTTEELSTNLNVSGGANVAISLMFGSLD</sequence>
<evidence type="ECO:0000256" key="1">
    <source>
        <dbReference type="SAM" id="SignalP"/>
    </source>
</evidence>
<keyword evidence="1" id="KW-0732">Signal</keyword>
<reference evidence="2 3" key="1">
    <citation type="journal article" date="2024" name="G3 (Bethesda)">
        <title>Genome assembly of Hibiscus sabdariffa L. provides insights into metabolisms of medicinal natural products.</title>
        <authorList>
            <person name="Kim T."/>
        </authorList>
    </citation>
    <scope>NUCLEOTIDE SEQUENCE [LARGE SCALE GENOMIC DNA]</scope>
    <source>
        <strain evidence="2">TK-2024</strain>
        <tissue evidence="2">Old leaves</tissue>
    </source>
</reference>
<name>A0ABR1ZR90_9ROSI</name>
<gene>
    <name evidence="2" type="ORF">V6N11_070901</name>
</gene>
<feature type="signal peptide" evidence="1">
    <location>
        <begin position="1"/>
        <end position="16"/>
    </location>
</feature>
<evidence type="ECO:0000313" key="3">
    <source>
        <dbReference type="Proteomes" id="UP001396334"/>
    </source>
</evidence>
<keyword evidence="3" id="KW-1185">Reference proteome</keyword>
<evidence type="ECO:0000313" key="2">
    <source>
        <dbReference type="EMBL" id="KAK8483202.1"/>
    </source>
</evidence>
<comment type="caution">
    <text evidence="2">The sequence shown here is derived from an EMBL/GenBank/DDBJ whole genome shotgun (WGS) entry which is preliminary data.</text>
</comment>
<accession>A0ABR1ZR90</accession>
<proteinExistence type="predicted"/>
<feature type="chain" id="PRO_5046262613" evidence="1">
    <location>
        <begin position="17"/>
        <end position="102"/>
    </location>
</feature>
<protein>
    <submittedName>
        <fullName evidence="2">Uncharacterized protein</fullName>
    </submittedName>
</protein>
<dbReference type="Proteomes" id="UP001396334">
    <property type="component" value="Unassembled WGS sequence"/>
</dbReference>